<protein>
    <recommendedName>
        <fullName evidence="4">Tryptophan-rich sensory protein</fullName>
    </recommendedName>
</protein>
<keyword evidence="1" id="KW-1133">Transmembrane helix</keyword>
<evidence type="ECO:0000256" key="1">
    <source>
        <dbReference type="SAM" id="Phobius"/>
    </source>
</evidence>
<proteinExistence type="predicted"/>
<organism evidence="2 3">
    <name type="scientific">Corynebacterium maris DSM 45190</name>
    <dbReference type="NCBI Taxonomy" id="1224163"/>
    <lineage>
        <taxon>Bacteria</taxon>
        <taxon>Bacillati</taxon>
        <taxon>Actinomycetota</taxon>
        <taxon>Actinomycetes</taxon>
        <taxon>Mycobacteriales</taxon>
        <taxon>Corynebacteriaceae</taxon>
        <taxon>Corynebacterium</taxon>
    </lineage>
</organism>
<dbReference type="HOGENOM" id="CLU_067293_0_0_11"/>
<dbReference type="STRING" id="1224163.B841_05545"/>
<feature type="transmembrane region" description="Helical" evidence="1">
    <location>
        <begin position="75"/>
        <end position="94"/>
    </location>
</feature>
<dbReference type="PANTHER" id="PTHR33802">
    <property type="entry name" value="SI:CH211-161H7.5-RELATED"/>
    <property type="match status" value="1"/>
</dbReference>
<keyword evidence="1" id="KW-0812">Transmembrane</keyword>
<dbReference type="eggNOG" id="COG1030">
    <property type="taxonomic scope" value="Bacteria"/>
</dbReference>
<dbReference type="AlphaFoldDB" id="S5SU68"/>
<name>S5SU68_9CORY</name>
<feature type="transmembrane region" description="Helical" evidence="1">
    <location>
        <begin position="162"/>
        <end position="186"/>
    </location>
</feature>
<dbReference type="PATRIC" id="fig|1224163.3.peg.1112"/>
<feature type="transmembrane region" description="Helical" evidence="1">
    <location>
        <begin position="198"/>
        <end position="218"/>
    </location>
</feature>
<evidence type="ECO:0008006" key="4">
    <source>
        <dbReference type="Google" id="ProtNLM"/>
    </source>
</evidence>
<feature type="transmembrane region" description="Helical" evidence="1">
    <location>
        <begin position="129"/>
        <end position="150"/>
    </location>
</feature>
<dbReference type="EMBL" id="CP003924">
    <property type="protein sequence ID" value="AGS34582.1"/>
    <property type="molecule type" value="Genomic_DNA"/>
</dbReference>
<evidence type="ECO:0000313" key="3">
    <source>
        <dbReference type="Proteomes" id="UP000015388"/>
    </source>
</evidence>
<dbReference type="RefSeq" id="WP_020934515.1">
    <property type="nucleotide sequence ID" value="NC_021915.1"/>
</dbReference>
<dbReference type="PANTHER" id="PTHR33802:SF1">
    <property type="entry name" value="XK-RELATED PROTEIN"/>
    <property type="match status" value="1"/>
</dbReference>
<keyword evidence="1" id="KW-0472">Membrane</keyword>
<reference evidence="2 3" key="1">
    <citation type="submission" date="2012-11" db="EMBL/GenBank/DDBJ databases">
        <title>The complete genome sequence of Corynebacterium maris Coryn-1 (=DSM 45190).</title>
        <authorList>
            <person name="Schaffert L."/>
            <person name="Albersmeier A."/>
            <person name="Kalinowski J."/>
            <person name="Ruckert C."/>
        </authorList>
    </citation>
    <scope>NUCLEOTIDE SEQUENCE [LARGE SCALE GENOMIC DNA]</scope>
    <source>
        <strain evidence="3">Coryn-1</strain>
    </source>
</reference>
<dbReference type="KEGG" id="cmd:B841_05545"/>
<accession>S5SU68</accession>
<dbReference type="InterPro" id="IPR038330">
    <property type="entry name" value="TspO/MBR-related_sf"/>
</dbReference>
<evidence type="ECO:0000313" key="2">
    <source>
        <dbReference type="EMBL" id="AGS34582.1"/>
    </source>
</evidence>
<sequence length="281" mass="29289">MSHAQTQTTHPPAADRSTGAETGWALPVITLIGTAVAIAAAFLGSGALGGTPIAEAAGGALSADATPLAPGSPAFRIWSVIYLGLIAYAIWQLFGVARRSPRQAQLRPWALASILLNSVWIWMVQLGSLVASVAVILVLLAVLIRIMYILGRERTGGWVEWLVSDLTFGLYFGWVLAATFANTWAWLADAGADVFLEIPMGVVGIVVAALIAVTAAVLDGGRVAPALATAWGLGWIAAARTEGQFESETLVWAAGVAAVVVLLSPALGLLRRQGRNTQTSV</sequence>
<keyword evidence="3" id="KW-1185">Reference proteome</keyword>
<dbReference type="Proteomes" id="UP000015388">
    <property type="component" value="Chromosome"/>
</dbReference>
<dbReference type="Gene3D" id="1.20.1260.100">
    <property type="entry name" value="TspO/MBR protein"/>
    <property type="match status" value="1"/>
</dbReference>
<feature type="transmembrane region" description="Helical" evidence="1">
    <location>
        <begin position="251"/>
        <end position="270"/>
    </location>
</feature>
<feature type="transmembrane region" description="Helical" evidence="1">
    <location>
        <begin position="24"/>
        <end position="43"/>
    </location>
</feature>
<gene>
    <name evidence="2" type="ORF">B841_05545</name>
</gene>